<evidence type="ECO:0000259" key="1">
    <source>
        <dbReference type="Pfam" id="PF00561"/>
    </source>
</evidence>
<dbReference type="EMBL" id="QZWG01000002">
    <property type="protein sequence ID" value="RZC24525.1"/>
    <property type="molecule type" value="Genomic_DNA"/>
</dbReference>
<keyword evidence="2" id="KW-0378">Hydrolase</keyword>
<dbReference type="PRINTS" id="PR00111">
    <property type="entry name" value="ABHYDROLASE"/>
</dbReference>
<evidence type="ECO:0000313" key="3">
    <source>
        <dbReference type="Proteomes" id="UP000289340"/>
    </source>
</evidence>
<dbReference type="InterPro" id="IPR029058">
    <property type="entry name" value="AB_hydrolase_fold"/>
</dbReference>
<sequence length="280" mass="31461">MVLTGLQNMQETNLISTFYAQVTLESHTALFFSSCLEWRYVLPLLEESGIETWAIDILGWGFSDLGKLPPCDVVSKRDHFYQFWKSYIRRPIILVGPSLGSAVAVDFAVNYPEAVEKLVLIGASVYSEGTGKLATLPRAVAYAGVNLLKSLPLRLYATYLTFTKISFSTSLDWTNVGRLHCFLPWWDDATVDFMTSGGYNVSPLIGKVKQKTLIIWGENDRIISNKFAVRLHCELPDAIIRQIPNCGHLPHLERPDSTIKLIVEFVQRESKTLSQCVAQV</sequence>
<dbReference type="PANTHER" id="PTHR43689">
    <property type="entry name" value="HYDROLASE"/>
    <property type="match status" value="1"/>
</dbReference>
<reference evidence="2 3" key="1">
    <citation type="submission" date="2018-09" db="EMBL/GenBank/DDBJ databases">
        <title>A high-quality reference genome of wild soybean provides a powerful tool to mine soybean genomes.</title>
        <authorList>
            <person name="Xie M."/>
            <person name="Chung C.Y.L."/>
            <person name="Li M.-W."/>
            <person name="Wong F.-L."/>
            <person name="Chan T.-F."/>
            <person name="Lam H.-M."/>
        </authorList>
    </citation>
    <scope>NUCLEOTIDE SEQUENCE [LARGE SCALE GENOMIC DNA]</scope>
    <source>
        <strain evidence="3">cv. W05</strain>
        <tissue evidence="2">Hypocotyl of etiolated seedlings</tissue>
    </source>
</reference>
<comment type="caution">
    <text evidence="2">The sequence shown here is derived from an EMBL/GenBank/DDBJ whole genome shotgun (WGS) entry which is preliminary data.</text>
</comment>
<dbReference type="AlphaFoldDB" id="A0A445LMX9"/>
<protein>
    <submittedName>
        <fullName evidence="2">2-hydroxy-6-oxononadienedioate/2-hydroxy-6-oxononatrienedioate hydrolase isoform B</fullName>
    </submittedName>
</protein>
<proteinExistence type="predicted"/>
<dbReference type="Proteomes" id="UP000289340">
    <property type="component" value="Chromosome 2"/>
</dbReference>
<gene>
    <name evidence="2" type="ORF">D0Y65_003653</name>
</gene>
<dbReference type="PRINTS" id="PR00412">
    <property type="entry name" value="EPOXHYDRLASE"/>
</dbReference>
<dbReference type="InterPro" id="IPR000639">
    <property type="entry name" value="Epox_hydrolase-like"/>
</dbReference>
<evidence type="ECO:0000313" key="2">
    <source>
        <dbReference type="EMBL" id="RZC24525.1"/>
    </source>
</evidence>
<dbReference type="InterPro" id="IPR000073">
    <property type="entry name" value="AB_hydrolase_1"/>
</dbReference>
<accession>A0A445LMX9</accession>
<dbReference type="SUPFAM" id="SSF53474">
    <property type="entry name" value="alpha/beta-Hydrolases"/>
    <property type="match status" value="1"/>
</dbReference>
<name>A0A445LMX9_GLYSO</name>
<dbReference type="Gene3D" id="3.40.50.1820">
    <property type="entry name" value="alpha/beta hydrolase"/>
    <property type="match status" value="1"/>
</dbReference>
<dbReference type="Pfam" id="PF00561">
    <property type="entry name" value="Abhydrolase_1"/>
    <property type="match status" value="1"/>
</dbReference>
<feature type="domain" description="AB hydrolase-1" evidence="1">
    <location>
        <begin position="36"/>
        <end position="255"/>
    </location>
</feature>
<organism evidence="2 3">
    <name type="scientific">Glycine soja</name>
    <name type="common">Wild soybean</name>
    <dbReference type="NCBI Taxonomy" id="3848"/>
    <lineage>
        <taxon>Eukaryota</taxon>
        <taxon>Viridiplantae</taxon>
        <taxon>Streptophyta</taxon>
        <taxon>Embryophyta</taxon>
        <taxon>Tracheophyta</taxon>
        <taxon>Spermatophyta</taxon>
        <taxon>Magnoliopsida</taxon>
        <taxon>eudicotyledons</taxon>
        <taxon>Gunneridae</taxon>
        <taxon>Pentapetalae</taxon>
        <taxon>rosids</taxon>
        <taxon>fabids</taxon>
        <taxon>Fabales</taxon>
        <taxon>Fabaceae</taxon>
        <taxon>Papilionoideae</taxon>
        <taxon>50 kb inversion clade</taxon>
        <taxon>NPAAA clade</taxon>
        <taxon>indigoferoid/millettioid clade</taxon>
        <taxon>Phaseoleae</taxon>
        <taxon>Glycine</taxon>
        <taxon>Glycine subgen. Soja</taxon>
    </lineage>
</organism>
<dbReference type="PANTHER" id="PTHR43689:SF33">
    <property type="entry name" value="ALPHA_BETA FOLD HYDROLASE"/>
    <property type="match status" value="1"/>
</dbReference>
<keyword evidence="3" id="KW-1185">Reference proteome</keyword>
<dbReference type="GO" id="GO:0016787">
    <property type="term" value="F:hydrolase activity"/>
    <property type="evidence" value="ECO:0007669"/>
    <property type="project" value="UniProtKB-KW"/>
</dbReference>